<dbReference type="PANTHER" id="PTHR43806">
    <property type="entry name" value="PEPTIDASE S8"/>
    <property type="match status" value="1"/>
</dbReference>
<dbReference type="EMBL" id="JAKLMC020000042">
    <property type="protein sequence ID" value="KAK5948853.1"/>
    <property type="molecule type" value="Genomic_DNA"/>
</dbReference>
<dbReference type="GO" id="GO:0004252">
    <property type="term" value="F:serine-type endopeptidase activity"/>
    <property type="evidence" value="ECO:0007669"/>
    <property type="project" value="InterPro"/>
</dbReference>
<gene>
    <name evidence="9" type="primary">agn1_2</name>
    <name evidence="9" type="ORF">OHC33_010104</name>
</gene>
<evidence type="ECO:0000256" key="4">
    <source>
        <dbReference type="ARBA" id="ARBA00022801"/>
    </source>
</evidence>
<dbReference type="InterPro" id="IPR000209">
    <property type="entry name" value="Peptidase_S8/S53_dom"/>
</dbReference>
<keyword evidence="4" id="KW-0378">Hydrolase</keyword>
<evidence type="ECO:0000256" key="6">
    <source>
        <dbReference type="ARBA" id="ARBA00023145"/>
    </source>
</evidence>
<keyword evidence="2" id="KW-0645">Protease</keyword>
<protein>
    <submittedName>
        <fullName evidence="9">Glucan endo-1,3-alpha-glucosidase agn1</fullName>
    </submittedName>
</protein>
<dbReference type="PRINTS" id="PR00723">
    <property type="entry name" value="SUBTILISIN"/>
</dbReference>
<dbReference type="PANTHER" id="PTHR43806:SF11">
    <property type="entry name" value="CEREVISIN-RELATED"/>
    <property type="match status" value="1"/>
</dbReference>
<comment type="similarity">
    <text evidence="1">Belongs to the peptidase S8 family.</text>
</comment>
<dbReference type="GO" id="GO:0006508">
    <property type="term" value="P:proteolysis"/>
    <property type="evidence" value="ECO:0007669"/>
    <property type="project" value="UniProtKB-KW"/>
</dbReference>
<accession>A0AAN8ENQ8</accession>
<keyword evidence="3 7" id="KW-0732">Signal</keyword>
<name>A0AAN8ENQ8_9EURO</name>
<sequence length="465" mass="51391">MAPILAIILLLNFFGSPVFADNLAWYVFWPEVPDNNHQTEGLGTSLQPANNEQFLAQLTNDAKIGGGGDVSACTSSSVGDGGSTWYWIAHIDQTVVQTKYLYDGGKSAMKMIRAVLHKGPPYEPPETFKGKRSIGKKQPLALRDDTTQSGAPRQLKFLSISESGNNNIDGRDYYKYDETAGRGVRVYVVDSGLNFASTAWESTDGRRAEIIYAEPWSKHYRGDLDNYMGHGTCMADVAVGRINGVAKRADLTAVQIANDPNEPWSNLWIYETTIDAFAKIADDIDDKGLGDKAVVHMAWAIYDTQDIPERDEPFRQTLAELFDHFDEKGVSLVVAQPNTRRYLYYPCLMGDPEDDYYVPNLITVGSAQVNDGTYSDAEVYRDDWTTIYAPRDDSRDGRQSKPGLVCAHFNGDENVHLPQGGTSHASAIVAGMMAYYKGLGLSNDDARARLLSDAYKRSDIGPDMP</sequence>
<evidence type="ECO:0000256" key="5">
    <source>
        <dbReference type="ARBA" id="ARBA00022825"/>
    </source>
</evidence>
<evidence type="ECO:0000256" key="7">
    <source>
        <dbReference type="SAM" id="SignalP"/>
    </source>
</evidence>
<feature type="domain" description="Peptidase S8/S53" evidence="8">
    <location>
        <begin position="181"/>
        <end position="456"/>
    </location>
</feature>
<dbReference type="Gene3D" id="3.40.50.200">
    <property type="entry name" value="Peptidase S8/S53 domain"/>
    <property type="match status" value="1"/>
</dbReference>
<evidence type="ECO:0000256" key="3">
    <source>
        <dbReference type="ARBA" id="ARBA00022729"/>
    </source>
</evidence>
<dbReference type="InterPro" id="IPR015500">
    <property type="entry name" value="Peptidase_S8_subtilisin-rel"/>
</dbReference>
<dbReference type="InterPro" id="IPR050131">
    <property type="entry name" value="Peptidase_S8_subtilisin-like"/>
</dbReference>
<evidence type="ECO:0000313" key="10">
    <source>
        <dbReference type="Proteomes" id="UP001316803"/>
    </source>
</evidence>
<organism evidence="9 10">
    <name type="scientific">Knufia fluminis</name>
    <dbReference type="NCBI Taxonomy" id="191047"/>
    <lineage>
        <taxon>Eukaryota</taxon>
        <taxon>Fungi</taxon>
        <taxon>Dikarya</taxon>
        <taxon>Ascomycota</taxon>
        <taxon>Pezizomycotina</taxon>
        <taxon>Eurotiomycetes</taxon>
        <taxon>Chaetothyriomycetidae</taxon>
        <taxon>Chaetothyriales</taxon>
        <taxon>Trichomeriaceae</taxon>
        <taxon>Knufia</taxon>
    </lineage>
</organism>
<feature type="signal peptide" evidence="7">
    <location>
        <begin position="1"/>
        <end position="20"/>
    </location>
</feature>
<dbReference type="Pfam" id="PF00082">
    <property type="entry name" value="Peptidase_S8"/>
    <property type="match status" value="1"/>
</dbReference>
<keyword evidence="6" id="KW-0865">Zymogen</keyword>
<evidence type="ECO:0000259" key="8">
    <source>
        <dbReference type="Pfam" id="PF00082"/>
    </source>
</evidence>
<dbReference type="Proteomes" id="UP001316803">
    <property type="component" value="Unassembled WGS sequence"/>
</dbReference>
<proteinExistence type="inferred from homology"/>
<evidence type="ECO:0000256" key="2">
    <source>
        <dbReference type="ARBA" id="ARBA00022670"/>
    </source>
</evidence>
<dbReference type="AlphaFoldDB" id="A0AAN8ENQ8"/>
<comment type="caution">
    <text evidence="9">The sequence shown here is derived from an EMBL/GenBank/DDBJ whole genome shotgun (WGS) entry which is preliminary data.</text>
</comment>
<reference evidence="9 10" key="1">
    <citation type="submission" date="2022-12" db="EMBL/GenBank/DDBJ databases">
        <title>Genomic features and morphological characterization of a novel Knufia sp. strain isolated from spacecraft assembly facility.</title>
        <authorList>
            <person name="Teixeira M."/>
            <person name="Chander A.M."/>
            <person name="Stajich J.E."/>
            <person name="Venkateswaran K."/>
        </authorList>
    </citation>
    <scope>NUCLEOTIDE SEQUENCE [LARGE SCALE GENOMIC DNA]</scope>
    <source>
        <strain evidence="9 10">FJI-L2-BK-P2</strain>
    </source>
</reference>
<evidence type="ECO:0000313" key="9">
    <source>
        <dbReference type="EMBL" id="KAK5948853.1"/>
    </source>
</evidence>
<dbReference type="InterPro" id="IPR036852">
    <property type="entry name" value="Peptidase_S8/S53_dom_sf"/>
</dbReference>
<dbReference type="SUPFAM" id="SSF52743">
    <property type="entry name" value="Subtilisin-like"/>
    <property type="match status" value="1"/>
</dbReference>
<feature type="chain" id="PRO_5042848705" evidence="7">
    <location>
        <begin position="21"/>
        <end position="465"/>
    </location>
</feature>
<evidence type="ECO:0000256" key="1">
    <source>
        <dbReference type="ARBA" id="ARBA00011073"/>
    </source>
</evidence>
<keyword evidence="10" id="KW-1185">Reference proteome</keyword>
<keyword evidence="5" id="KW-0720">Serine protease</keyword>